<organism evidence="4">
    <name type="scientific">Schizophyllum commune (strain H4-8 / FGSC 9210)</name>
    <name type="common">Split gill fungus</name>
    <dbReference type="NCBI Taxonomy" id="578458"/>
    <lineage>
        <taxon>Eukaryota</taxon>
        <taxon>Fungi</taxon>
        <taxon>Dikarya</taxon>
        <taxon>Basidiomycota</taxon>
        <taxon>Agaricomycotina</taxon>
        <taxon>Agaricomycetes</taxon>
        <taxon>Agaricomycetidae</taxon>
        <taxon>Agaricales</taxon>
        <taxon>Schizophyllaceae</taxon>
        <taxon>Schizophyllum</taxon>
    </lineage>
</organism>
<dbReference type="InParanoid" id="D8PZC8"/>
<dbReference type="Proteomes" id="UP000007431">
    <property type="component" value="Unassembled WGS sequence"/>
</dbReference>
<feature type="non-terminal residue" evidence="3">
    <location>
        <position position="802"/>
    </location>
</feature>
<dbReference type="Pfam" id="PF22936">
    <property type="entry name" value="Pol_BBD"/>
    <property type="match status" value="1"/>
</dbReference>
<evidence type="ECO:0000313" key="3">
    <source>
        <dbReference type="EMBL" id="EFI98841.1"/>
    </source>
</evidence>
<feature type="region of interest" description="Disordered" evidence="1">
    <location>
        <begin position="279"/>
        <end position="328"/>
    </location>
</feature>
<dbReference type="AlphaFoldDB" id="D8PZC8"/>
<feature type="compositionally biased region" description="Basic and acidic residues" evidence="1">
    <location>
        <begin position="314"/>
        <end position="326"/>
    </location>
</feature>
<proteinExistence type="predicted"/>
<feature type="compositionally biased region" description="Polar residues" evidence="1">
    <location>
        <begin position="279"/>
        <end position="293"/>
    </location>
</feature>
<feature type="domain" description="Retrovirus-related Pol polyprotein from transposon TNT 1-94-like beta-barrel" evidence="2">
    <location>
        <begin position="576"/>
        <end position="664"/>
    </location>
</feature>
<evidence type="ECO:0000259" key="2">
    <source>
        <dbReference type="Pfam" id="PF22936"/>
    </source>
</evidence>
<gene>
    <name evidence="3" type="ORF">SCHCODRAFT_106687</name>
</gene>
<protein>
    <recommendedName>
        <fullName evidence="2">Retrovirus-related Pol polyprotein from transposon TNT 1-94-like beta-barrel domain-containing protein</fullName>
    </recommendedName>
</protein>
<name>D8PZC8_SCHCM</name>
<sequence length="802" mass="87977">MHSSTLPHILPTSFGIKFVLIVTPSRLPLETYTCASQHAQQVMSPTPSLAAMTSTLIACRHHAALSAGDTMLDRVYTLDPMHPSLKETMAIGIMLVSLIGAVDGCHLDAVFVFEGNNYIQLTDGMASWLEANGLAYVIDEDCPSPVTNDEGVVSNQEAISLWKRDDTKAKGSIKLRLAPYVKSSIPTADLATAKSLMEYLHKHEHPDPQINIVTNAFARVALEDVEIPKFLQVMILLHVAKMKSITESILQRYDKDELTVAVVQEALFTHYSHNQSMSGANVQKFSDSGNSAPNGGDKADKKKKDKHGKRGGKNQKDKGKGKEHAHAHATISEVVRSARISVLTPSVEATKTSHVALITPAGTKVRQVVEKPAVSADTPIAEGVKNVFATAKELDIRVTPEVYRDLDSVVNVGGFPANMDCTDHFPTPRASSSKMQINDEPPAKRARANDQALSSFLFDGTINEQISWDLSPLEEYLREENMFGDVEVNVNDAIAQAAGLTGADRQVPSHEDLLRNTDCGTQHLILSRDSVLYCMLTGSHLFCTNIFCACNDIAACTKCKGKAPLHGDDLGFPPSWLIDSGASLHVTSEESDLAGYEKLSEPIVAQTASKDTTLALVGRGTAFVDHCVTRHGRKVVTTSQLYPVYHVPGLHGRLLSLGSLLQGGLSVRGNSTMISLHRKKSPLSVLEFYKLNKVHTLYFLWLTPSTAKTVQSVSTVYKVDYDIMHWRFTHPSKDVLRQAKKHTKGFPQDLVFVRGRIEPVITLERQQTSQEEKRLGCAALGRRARQMPRKYVALGNKARAQR</sequence>
<evidence type="ECO:0000256" key="1">
    <source>
        <dbReference type="SAM" id="MobiDB-lite"/>
    </source>
</evidence>
<evidence type="ECO:0000313" key="4">
    <source>
        <dbReference type="Proteomes" id="UP000007431"/>
    </source>
</evidence>
<keyword evidence="4" id="KW-1185">Reference proteome</keyword>
<reference evidence="3 4" key="1">
    <citation type="journal article" date="2010" name="Nat. Biotechnol.">
        <title>Genome sequence of the model mushroom Schizophyllum commune.</title>
        <authorList>
            <person name="Ohm R.A."/>
            <person name="de Jong J.F."/>
            <person name="Lugones L.G."/>
            <person name="Aerts A."/>
            <person name="Kothe E."/>
            <person name="Stajich J.E."/>
            <person name="de Vries R.P."/>
            <person name="Record E."/>
            <person name="Levasseur A."/>
            <person name="Baker S.E."/>
            <person name="Bartholomew K.A."/>
            <person name="Coutinho P.M."/>
            <person name="Erdmann S."/>
            <person name="Fowler T.J."/>
            <person name="Gathman A.C."/>
            <person name="Lombard V."/>
            <person name="Henrissat B."/>
            <person name="Knabe N."/>
            <person name="Kuees U."/>
            <person name="Lilly W.W."/>
            <person name="Lindquist E."/>
            <person name="Lucas S."/>
            <person name="Magnuson J.K."/>
            <person name="Piumi F."/>
            <person name="Raudaskoski M."/>
            <person name="Salamov A."/>
            <person name="Schmutz J."/>
            <person name="Schwarze F.W.M.R."/>
            <person name="vanKuyk P.A."/>
            <person name="Horton J.S."/>
            <person name="Grigoriev I.V."/>
            <person name="Woesten H.A.B."/>
        </authorList>
    </citation>
    <scope>NUCLEOTIDE SEQUENCE [LARGE SCALE GENOMIC DNA]</scope>
    <source>
        <strain evidence="4">H4-8 / FGSC 9210</strain>
    </source>
</reference>
<feature type="compositionally biased region" description="Basic residues" evidence="1">
    <location>
        <begin position="303"/>
        <end position="313"/>
    </location>
</feature>
<dbReference type="eggNOG" id="ENOG502T1WS">
    <property type="taxonomic scope" value="Eukaryota"/>
</dbReference>
<dbReference type="InterPro" id="IPR054722">
    <property type="entry name" value="PolX-like_BBD"/>
</dbReference>
<dbReference type="OMA" id="PCIDALG"/>
<dbReference type="EMBL" id="GL377304">
    <property type="protein sequence ID" value="EFI98841.1"/>
    <property type="molecule type" value="Genomic_DNA"/>
</dbReference>
<dbReference type="HOGENOM" id="CLU_350960_0_0_1"/>
<accession>D8PZC8</accession>